<dbReference type="GO" id="GO:0031966">
    <property type="term" value="C:mitochondrial membrane"/>
    <property type="evidence" value="ECO:0007669"/>
    <property type="project" value="UniProtKB-SubCell"/>
</dbReference>
<dbReference type="PANTHER" id="PTHR11435">
    <property type="entry name" value="NADH UBIQUINONE OXIDOREDUCTASE SUBUNIT ND6"/>
    <property type="match status" value="1"/>
</dbReference>
<feature type="transmembrane region" description="Helical" evidence="16">
    <location>
        <begin position="52"/>
        <end position="72"/>
    </location>
</feature>
<comment type="catalytic activity">
    <reaction evidence="15">
        <text>a ubiquinone + NADH + 5 H(+)(in) = a ubiquinol + NAD(+) + 4 H(+)(out)</text>
        <dbReference type="Rhea" id="RHEA:29091"/>
        <dbReference type="Rhea" id="RHEA-COMP:9565"/>
        <dbReference type="Rhea" id="RHEA-COMP:9566"/>
        <dbReference type="ChEBI" id="CHEBI:15378"/>
        <dbReference type="ChEBI" id="CHEBI:16389"/>
        <dbReference type="ChEBI" id="CHEBI:17976"/>
        <dbReference type="ChEBI" id="CHEBI:57540"/>
        <dbReference type="ChEBI" id="CHEBI:57945"/>
        <dbReference type="EC" id="7.1.1.2"/>
    </reaction>
</comment>
<evidence type="ECO:0000256" key="16">
    <source>
        <dbReference type="SAM" id="Phobius"/>
    </source>
</evidence>
<evidence type="ECO:0000256" key="4">
    <source>
        <dbReference type="ARBA" id="ARBA00021095"/>
    </source>
</evidence>
<name>A0A346RH85_9COLE</name>
<evidence type="ECO:0000256" key="7">
    <source>
        <dbReference type="ARBA" id="ARBA00022692"/>
    </source>
</evidence>
<keyword evidence="5" id="KW-0813">Transport</keyword>
<dbReference type="AlphaFoldDB" id="A0A346RH85"/>
<evidence type="ECO:0000256" key="9">
    <source>
        <dbReference type="ARBA" id="ARBA00022982"/>
    </source>
</evidence>
<gene>
    <name evidence="17" type="primary">nad6</name>
</gene>
<evidence type="ECO:0000256" key="3">
    <source>
        <dbReference type="ARBA" id="ARBA00012944"/>
    </source>
</evidence>
<keyword evidence="11" id="KW-0520">NAD</keyword>
<keyword evidence="6" id="KW-0679">Respiratory chain</keyword>
<evidence type="ECO:0000256" key="14">
    <source>
        <dbReference type="ARBA" id="ARBA00031019"/>
    </source>
</evidence>
<organism evidence="17">
    <name type="scientific">Coleoptera sp. 18 KM-2017</name>
    <dbReference type="NCBI Taxonomy" id="2219321"/>
    <lineage>
        <taxon>Eukaryota</taxon>
        <taxon>Metazoa</taxon>
        <taxon>Ecdysozoa</taxon>
        <taxon>Arthropoda</taxon>
        <taxon>Hexapoda</taxon>
        <taxon>Insecta</taxon>
        <taxon>Pterygota</taxon>
        <taxon>Neoptera</taxon>
        <taxon>Endopterygota</taxon>
        <taxon>Coleoptera</taxon>
    </lineage>
</organism>
<keyword evidence="10 16" id="KW-1133">Transmembrane helix</keyword>
<evidence type="ECO:0000256" key="12">
    <source>
        <dbReference type="ARBA" id="ARBA00023128"/>
    </source>
</evidence>
<feature type="transmembrane region" description="Helical" evidence="16">
    <location>
        <begin position="123"/>
        <end position="144"/>
    </location>
</feature>
<evidence type="ECO:0000256" key="5">
    <source>
        <dbReference type="ARBA" id="ARBA00022448"/>
    </source>
</evidence>
<comment type="similarity">
    <text evidence="2">Belongs to the complex I subunit 6 family.</text>
</comment>
<evidence type="ECO:0000256" key="15">
    <source>
        <dbReference type="ARBA" id="ARBA00049551"/>
    </source>
</evidence>
<keyword evidence="7 16" id="KW-0812">Transmembrane</keyword>
<dbReference type="EMBL" id="MG193401">
    <property type="protein sequence ID" value="AXS65432.1"/>
    <property type="molecule type" value="Genomic_DNA"/>
</dbReference>
<reference evidence="17" key="1">
    <citation type="journal article" date="2018" name="J. ISSAAS">
        <title>The contribution of mitochondrial metagenomics to large-scale data mining and phylogenetic analysis of Coleoptera.</title>
        <authorList>
            <person name="Miller K."/>
            <person name="Linard B."/>
            <person name="Motyka M."/>
            <person name="Bocek M."/>
            <person name="Vogler A.P."/>
        </authorList>
    </citation>
    <scope>NUCLEOTIDE SEQUENCE</scope>
</reference>
<evidence type="ECO:0000256" key="11">
    <source>
        <dbReference type="ARBA" id="ARBA00023027"/>
    </source>
</evidence>
<protein>
    <recommendedName>
        <fullName evidence="4">NADH-ubiquinone oxidoreductase chain 6</fullName>
        <ecNumber evidence="3">7.1.1.2</ecNumber>
    </recommendedName>
    <alternativeName>
        <fullName evidence="14">NADH dehydrogenase subunit 6</fullName>
    </alternativeName>
</protein>
<evidence type="ECO:0000256" key="6">
    <source>
        <dbReference type="ARBA" id="ARBA00022660"/>
    </source>
</evidence>
<proteinExistence type="inferred from homology"/>
<sequence>MNLMNLILMNLSISMIFIFMYHPLSMGLILLSQTLMTCLIMGYFFINFWFSYIMFLILIGGMLILFLYMTSIASNEKFKWNFKILMLLMMFFLLFNTSIYYFINKSTINLSSLNFSISLTKFIHHPLMIMFIIMYLFIIMILVVKISNSKKGPLRLKN</sequence>
<comment type="subcellular location">
    <subcellularLocation>
        <location evidence="1">Mitochondrion membrane</location>
        <topology evidence="1">Multi-pass membrane protein</topology>
    </subcellularLocation>
</comment>
<dbReference type="InterPro" id="IPR050269">
    <property type="entry name" value="ComplexI_Subunit6"/>
</dbReference>
<feature type="transmembrane region" description="Helical" evidence="16">
    <location>
        <begin position="84"/>
        <end position="103"/>
    </location>
</feature>
<evidence type="ECO:0000256" key="1">
    <source>
        <dbReference type="ARBA" id="ARBA00004225"/>
    </source>
</evidence>
<evidence type="ECO:0000256" key="8">
    <source>
        <dbReference type="ARBA" id="ARBA00022967"/>
    </source>
</evidence>
<keyword evidence="9" id="KW-0249">Electron transport</keyword>
<dbReference type="GO" id="GO:0008137">
    <property type="term" value="F:NADH dehydrogenase (ubiquinone) activity"/>
    <property type="evidence" value="ECO:0007669"/>
    <property type="project" value="UniProtKB-EC"/>
</dbReference>
<dbReference type="EC" id="7.1.1.2" evidence="3"/>
<evidence type="ECO:0000256" key="13">
    <source>
        <dbReference type="ARBA" id="ARBA00023136"/>
    </source>
</evidence>
<keyword evidence="13 16" id="KW-0472">Membrane</keyword>
<geneLocation type="mitochondrion" evidence="17"/>
<evidence type="ECO:0000313" key="17">
    <source>
        <dbReference type="EMBL" id="AXS65432.1"/>
    </source>
</evidence>
<evidence type="ECO:0000256" key="2">
    <source>
        <dbReference type="ARBA" id="ARBA00005698"/>
    </source>
</evidence>
<accession>A0A346RH85</accession>
<keyword evidence="8" id="KW-1278">Translocase</keyword>
<dbReference type="PANTHER" id="PTHR11435:SF1">
    <property type="entry name" value="NADH-UBIQUINONE OXIDOREDUCTASE CHAIN 6"/>
    <property type="match status" value="1"/>
</dbReference>
<evidence type="ECO:0000256" key="10">
    <source>
        <dbReference type="ARBA" id="ARBA00022989"/>
    </source>
</evidence>
<keyword evidence="12 17" id="KW-0496">Mitochondrion</keyword>